<organism evidence="7">
    <name type="scientific">Hydractinia echinata</name>
    <name type="common">Snail fur</name>
    <name type="synonym">Hermit crab hydroid</name>
    <dbReference type="NCBI Taxonomy" id="3283270"/>
    <lineage>
        <taxon>Eukaryota</taxon>
        <taxon>Metazoa</taxon>
        <taxon>Cnidaria</taxon>
        <taxon>Anthozoa</taxon>
        <taxon>Octocorallia</taxon>
        <taxon>Malacalcyonacea</taxon>
        <taxon>Cladiellidae</taxon>
        <taxon>Klyxum</taxon>
    </lineage>
</organism>
<evidence type="ECO:0000256" key="2">
    <source>
        <dbReference type="ARBA" id="ARBA00023125"/>
    </source>
</evidence>
<evidence type="ECO:0000256" key="3">
    <source>
        <dbReference type="ARBA" id="ARBA00023242"/>
    </source>
</evidence>
<proteinExistence type="evidence at transcript level"/>
<dbReference type="GO" id="GO:0030182">
    <property type="term" value="P:neuron differentiation"/>
    <property type="evidence" value="ECO:0007669"/>
    <property type="project" value="TreeGrafter"/>
</dbReference>
<feature type="region of interest" description="Disordered" evidence="5">
    <location>
        <begin position="403"/>
        <end position="424"/>
    </location>
</feature>
<dbReference type="InterPro" id="IPR050140">
    <property type="entry name" value="SRY-related_HMG-box_TF-like"/>
</dbReference>
<dbReference type="InterPro" id="IPR009071">
    <property type="entry name" value="HMG_box_dom"/>
</dbReference>
<gene>
    <name evidence="7" type="primary">SoxB3</name>
</gene>
<keyword evidence="3 4" id="KW-0539">Nucleus</keyword>
<feature type="compositionally biased region" description="Basic and acidic residues" evidence="5">
    <location>
        <begin position="168"/>
        <end position="184"/>
    </location>
</feature>
<dbReference type="GO" id="GO:0000978">
    <property type="term" value="F:RNA polymerase II cis-regulatory region sequence-specific DNA binding"/>
    <property type="evidence" value="ECO:0007669"/>
    <property type="project" value="TreeGrafter"/>
</dbReference>
<evidence type="ECO:0000256" key="4">
    <source>
        <dbReference type="PROSITE-ProRule" id="PRU00267"/>
    </source>
</evidence>
<keyword evidence="2 4" id="KW-0238">DNA-binding</keyword>
<evidence type="ECO:0000256" key="1">
    <source>
        <dbReference type="ARBA" id="ARBA00004123"/>
    </source>
</evidence>
<dbReference type="GO" id="GO:0000122">
    <property type="term" value="P:negative regulation of transcription by RNA polymerase II"/>
    <property type="evidence" value="ECO:0007669"/>
    <property type="project" value="TreeGrafter"/>
</dbReference>
<dbReference type="Pfam" id="PF00505">
    <property type="entry name" value="HMG_box"/>
    <property type="match status" value="1"/>
</dbReference>
<dbReference type="SUPFAM" id="SSF47095">
    <property type="entry name" value="HMG-box"/>
    <property type="match status" value="1"/>
</dbReference>
<dbReference type="InterPro" id="IPR036910">
    <property type="entry name" value="HMG_box_dom_sf"/>
</dbReference>
<feature type="region of interest" description="Disordered" evidence="5">
    <location>
        <begin position="159"/>
        <end position="184"/>
    </location>
</feature>
<reference evidence="7" key="1">
    <citation type="submission" date="2016-11" db="EMBL/GenBank/DDBJ databases">
        <title>An evolutionarily conserved SoxB-Hdac2 crosstalk regulates neurogenesis in a cnidarian.</title>
        <authorList>
            <person name="Flici H."/>
            <person name="Schnitzler C.E."/>
            <person name="Millane R.C."/>
            <person name="Govinden G."/>
            <person name="Houlihan A."/>
            <person name="Baxevanis A.D."/>
            <person name="Frank U."/>
        </authorList>
    </citation>
    <scope>NUCLEOTIDE SEQUENCE</scope>
</reference>
<feature type="domain" description="HMG box" evidence="6">
    <location>
        <begin position="15"/>
        <end position="83"/>
    </location>
</feature>
<dbReference type="CDD" id="cd22004">
    <property type="entry name" value="HMG-box_SOX"/>
    <property type="match status" value="1"/>
</dbReference>
<dbReference type="PANTHER" id="PTHR10270:SF324">
    <property type="entry name" value="SOX DOMAIN-CONTAINING PROTEIN DICHAETE-RELATED"/>
    <property type="match status" value="1"/>
</dbReference>
<evidence type="ECO:0000259" key="6">
    <source>
        <dbReference type="PROSITE" id="PS50118"/>
    </source>
</evidence>
<dbReference type="PROSITE" id="PS50118">
    <property type="entry name" value="HMG_BOX_2"/>
    <property type="match status" value="1"/>
</dbReference>
<dbReference type="AlphaFoldDB" id="A0A1P8KZX7"/>
<evidence type="ECO:0000313" key="7">
    <source>
        <dbReference type="EMBL" id="APW77281.1"/>
    </source>
</evidence>
<sequence>MENNELEIEVKKGHIKRPMNSFMVWSRLERKKISEANPKMHNSEISKRLGASWKLLTEEERKPYAEEAKRLRELHMEEHPEYKYRPKRKPKVGLISQEKIPLPSQANRPTAMSIPEYSQQRSGAVSMYASYHHIPAHQYVGHPRVVNLPEGVTTIHYPSSRYHYRSHSPVEKRRSRSPLDRDFRRHSPELIYHPISPQEHHSFRGDYIKSTREYRRSVSPVAPHNKPQSNSPKREKSPTEEDTTERKNSQRNKRKGVDDLLGEKMKEQAREEQSRRSGDENFNSSFVRCNERRSPIAYRSSAPYVVPVPVVLQPRSSHMSPDVCYKECCMVPAVQYIPSGMEYHKNYIPRHNMRTHSSHNSTSKRCRCSDCEEGAHRQFYEYKSYPRSPKYEHEVKEEVAECTNECDDSTSSRPPRSKDRSLSP</sequence>
<feature type="DNA-binding region" description="HMG box" evidence="4">
    <location>
        <begin position="15"/>
        <end position="83"/>
    </location>
</feature>
<feature type="region of interest" description="Disordered" evidence="5">
    <location>
        <begin position="214"/>
        <end position="283"/>
    </location>
</feature>
<evidence type="ECO:0000256" key="5">
    <source>
        <dbReference type="SAM" id="MobiDB-lite"/>
    </source>
</evidence>
<dbReference type="Gene3D" id="1.10.30.10">
    <property type="entry name" value="High mobility group box domain"/>
    <property type="match status" value="1"/>
</dbReference>
<name>A0A1P8KZX7_HYDEC</name>
<comment type="subcellular location">
    <subcellularLocation>
        <location evidence="1">Nucleus</location>
    </subcellularLocation>
</comment>
<dbReference type="EMBL" id="KY273080">
    <property type="protein sequence ID" value="APW77281.1"/>
    <property type="molecule type" value="mRNA"/>
</dbReference>
<accession>A0A1P8KZX7</accession>
<protein>
    <submittedName>
        <fullName evidence="7">SoxB3</fullName>
    </submittedName>
</protein>
<dbReference type="GO" id="GO:0001228">
    <property type="term" value="F:DNA-binding transcription activator activity, RNA polymerase II-specific"/>
    <property type="evidence" value="ECO:0007669"/>
    <property type="project" value="TreeGrafter"/>
</dbReference>
<dbReference type="SMART" id="SM00398">
    <property type="entry name" value="HMG"/>
    <property type="match status" value="1"/>
</dbReference>
<feature type="compositionally biased region" description="Basic and acidic residues" evidence="5">
    <location>
        <begin position="255"/>
        <end position="279"/>
    </location>
</feature>
<dbReference type="PANTHER" id="PTHR10270">
    <property type="entry name" value="SOX TRANSCRIPTION FACTOR"/>
    <property type="match status" value="1"/>
</dbReference>
<feature type="compositionally biased region" description="Basic and acidic residues" evidence="5">
    <location>
        <begin position="232"/>
        <end position="248"/>
    </location>
</feature>
<dbReference type="GO" id="GO:0005634">
    <property type="term" value="C:nucleus"/>
    <property type="evidence" value="ECO:0007669"/>
    <property type="project" value="UniProtKB-SubCell"/>
</dbReference>
<dbReference type="FunFam" id="1.10.30.10:FF:000002">
    <property type="entry name" value="transcription factor Sox-2"/>
    <property type="match status" value="1"/>
</dbReference>